<gene>
    <name evidence="1" type="ORF">SU48_01635</name>
</gene>
<evidence type="ECO:0000313" key="1">
    <source>
        <dbReference type="EMBL" id="ANE44700.1"/>
    </source>
</evidence>
<evidence type="ECO:0000313" key="2">
    <source>
        <dbReference type="Proteomes" id="UP000077363"/>
    </source>
</evidence>
<sequence length="130" mass="13971">MIVARLPAPQPITDAFEGRGEGIHLKGSGVYSSQKRHLIGWLGEYGGEGAYNRKNPGKDARHFYTRFQCAPGLLWLAEALGEDPETLERGVEAIRGAGKKDAAQCGAFRAVVPWERIAALIAAKANPEGA</sequence>
<organism evidence="1 2">
    <name type="scientific">Deinococcus puniceus</name>
    <dbReference type="NCBI Taxonomy" id="1182568"/>
    <lineage>
        <taxon>Bacteria</taxon>
        <taxon>Thermotogati</taxon>
        <taxon>Deinococcota</taxon>
        <taxon>Deinococci</taxon>
        <taxon>Deinococcales</taxon>
        <taxon>Deinococcaceae</taxon>
        <taxon>Deinococcus</taxon>
    </lineage>
</organism>
<dbReference type="PATRIC" id="fig|1182568.3.peg.337"/>
<dbReference type="KEGG" id="dpu:SU48_01635"/>
<protein>
    <submittedName>
        <fullName evidence="1">Uncharacterized protein</fullName>
    </submittedName>
</protein>
<dbReference type="AlphaFoldDB" id="A0A172TCF4"/>
<name>A0A172TCF4_9DEIO</name>
<accession>A0A172TCF4</accession>
<keyword evidence="2" id="KW-1185">Reference proteome</keyword>
<proteinExistence type="predicted"/>
<reference evidence="1 2" key="1">
    <citation type="submission" date="2015-01" db="EMBL/GenBank/DDBJ databases">
        <title>Deinococcus puniceus/DY1/ whole genome sequencing.</title>
        <authorList>
            <person name="Kim M.K."/>
            <person name="Srinivasan S."/>
            <person name="Lee J.-J."/>
        </authorList>
    </citation>
    <scope>NUCLEOTIDE SEQUENCE [LARGE SCALE GENOMIC DNA]</scope>
    <source>
        <strain evidence="1 2">DY1</strain>
    </source>
</reference>
<dbReference type="Proteomes" id="UP000077363">
    <property type="component" value="Chromosome"/>
</dbReference>
<dbReference type="EMBL" id="CP011387">
    <property type="protein sequence ID" value="ANE44700.1"/>
    <property type="molecule type" value="Genomic_DNA"/>
</dbReference>